<keyword evidence="6" id="KW-0966">Cell projection</keyword>
<evidence type="ECO:0000256" key="1">
    <source>
        <dbReference type="ARBA" id="ARBA00004514"/>
    </source>
</evidence>
<gene>
    <name evidence="6" type="ORF">NX782_09670</name>
</gene>
<evidence type="ECO:0000313" key="6">
    <source>
        <dbReference type="EMBL" id="MCS0589476.1"/>
    </source>
</evidence>
<dbReference type="Proteomes" id="UP001205560">
    <property type="component" value="Unassembled WGS sequence"/>
</dbReference>
<organism evidence="6 7">
    <name type="scientific">Massilia norwichensis</name>
    <dbReference type="NCBI Taxonomy" id="1442366"/>
    <lineage>
        <taxon>Bacteria</taxon>
        <taxon>Pseudomonadati</taxon>
        <taxon>Pseudomonadota</taxon>
        <taxon>Betaproteobacteria</taxon>
        <taxon>Burkholderiales</taxon>
        <taxon>Oxalobacteraceae</taxon>
        <taxon>Telluria group</taxon>
        <taxon>Massilia</taxon>
    </lineage>
</organism>
<protein>
    <recommendedName>
        <fullName evidence="5">Flagellar protein FliT</fullName>
    </recommendedName>
</protein>
<keyword evidence="4" id="KW-0143">Chaperone</keyword>
<name>A0ABT2A5K3_9BURK</name>
<dbReference type="EMBL" id="JANUGX010000009">
    <property type="protein sequence ID" value="MCS0589476.1"/>
    <property type="molecule type" value="Genomic_DNA"/>
</dbReference>
<evidence type="ECO:0000313" key="7">
    <source>
        <dbReference type="Proteomes" id="UP001205560"/>
    </source>
</evidence>
<accession>A0ABT2A5K3</accession>
<dbReference type="InterPro" id="IPR008622">
    <property type="entry name" value="FliT"/>
</dbReference>
<evidence type="ECO:0000256" key="3">
    <source>
        <dbReference type="ARBA" id="ARBA00022795"/>
    </source>
</evidence>
<keyword evidence="2" id="KW-0963">Cytoplasm</keyword>
<evidence type="ECO:0000256" key="2">
    <source>
        <dbReference type="ARBA" id="ARBA00022490"/>
    </source>
</evidence>
<dbReference type="RefSeq" id="WP_258845240.1">
    <property type="nucleotide sequence ID" value="NZ_JANUGX010000009.1"/>
</dbReference>
<evidence type="ECO:0000256" key="5">
    <source>
        <dbReference type="ARBA" id="ARBA00093797"/>
    </source>
</evidence>
<evidence type="ECO:0000256" key="4">
    <source>
        <dbReference type="ARBA" id="ARBA00023186"/>
    </source>
</evidence>
<keyword evidence="3" id="KW-1005">Bacterial flagellum biogenesis</keyword>
<sequence length="110" mass="12168">MLTTTEQVLVIYESMAQLSTAMLAAARDGDWDRLTELERDCAAQLRILQAHEATVAMHGPARTRKIALIRNILTDDRAIRDLTMPWMAQLSALIGNTRAQSRLASAYGAV</sequence>
<keyword evidence="6" id="KW-0282">Flagellum</keyword>
<keyword evidence="6" id="KW-0969">Cilium</keyword>
<dbReference type="Pfam" id="PF05400">
    <property type="entry name" value="FliT"/>
    <property type="match status" value="1"/>
</dbReference>
<comment type="subcellular location">
    <subcellularLocation>
        <location evidence="1">Cytoplasm</location>
        <location evidence="1">Cytosol</location>
    </subcellularLocation>
</comment>
<proteinExistence type="predicted"/>
<keyword evidence="7" id="KW-1185">Reference proteome</keyword>
<reference evidence="6 7" key="1">
    <citation type="submission" date="2022-08" db="EMBL/GenBank/DDBJ databases">
        <title>Reclassification of Massilia species as members of the genera Telluria, Duganella, Pseudoduganella, Mokoshia gen. nov. and Zemynaea gen. nov. using orthogonal and non-orthogonal genome-based approaches.</title>
        <authorList>
            <person name="Bowman J.P."/>
        </authorList>
    </citation>
    <scope>NUCLEOTIDE SEQUENCE [LARGE SCALE GENOMIC DNA]</scope>
    <source>
        <strain evidence="6 7">LMG 28164</strain>
    </source>
</reference>
<dbReference type="Gene3D" id="1.20.58.380">
    <property type="entry name" value="Flagellar protein flit"/>
    <property type="match status" value="1"/>
</dbReference>
<comment type="caution">
    <text evidence="6">The sequence shown here is derived from an EMBL/GenBank/DDBJ whole genome shotgun (WGS) entry which is preliminary data.</text>
</comment>